<gene>
    <name evidence="1" type="ORF">BV22DRAFT_1135315</name>
</gene>
<evidence type="ECO:0000313" key="1">
    <source>
        <dbReference type="EMBL" id="KAH7917553.1"/>
    </source>
</evidence>
<name>A0ACB8AXF2_9AGAM</name>
<accession>A0ACB8AXF2</accession>
<reference evidence="1" key="1">
    <citation type="journal article" date="2021" name="New Phytol.">
        <title>Evolutionary innovations through gain and loss of genes in the ectomycorrhizal Boletales.</title>
        <authorList>
            <person name="Wu G."/>
            <person name="Miyauchi S."/>
            <person name="Morin E."/>
            <person name="Kuo A."/>
            <person name="Drula E."/>
            <person name="Varga T."/>
            <person name="Kohler A."/>
            <person name="Feng B."/>
            <person name="Cao Y."/>
            <person name="Lipzen A."/>
            <person name="Daum C."/>
            <person name="Hundley H."/>
            <person name="Pangilinan J."/>
            <person name="Johnson J."/>
            <person name="Barry K."/>
            <person name="LaButti K."/>
            <person name="Ng V."/>
            <person name="Ahrendt S."/>
            <person name="Min B."/>
            <person name="Choi I.G."/>
            <person name="Park H."/>
            <person name="Plett J.M."/>
            <person name="Magnuson J."/>
            <person name="Spatafora J.W."/>
            <person name="Nagy L.G."/>
            <person name="Henrissat B."/>
            <person name="Grigoriev I.V."/>
            <person name="Yang Z.L."/>
            <person name="Xu J."/>
            <person name="Martin F.M."/>
        </authorList>
    </citation>
    <scope>NUCLEOTIDE SEQUENCE</scope>
    <source>
        <strain evidence="1">KUC20120723A-06</strain>
    </source>
</reference>
<evidence type="ECO:0000313" key="2">
    <source>
        <dbReference type="Proteomes" id="UP000790709"/>
    </source>
</evidence>
<protein>
    <submittedName>
        <fullName evidence="1">Uncharacterized protein</fullName>
    </submittedName>
</protein>
<organism evidence="1 2">
    <name type="scientific">Leucogyrophana mollusca</name>
    <dbReference type="NCBI Taxonomy" id="85980"/>
    <lineage>
        <taxon>Eukaryota</taxon>
        <taxon>Fungi</taxon>
        <taxon>Dikarya</taxon>
        <taxon>Basidiomycota</taxon>
        <taxon>Agaricomycotina</taxon>
        <taxon>Agaricomycetes</taxon>
        <taxon>Agaricomycetidae</taxon>
        <taxon>Boletales</taxon>
        <taxon>Boletales incertae sedis</taxon>
        <taxon>Leucogyrophana</taxon>
    </lineage>
</organism>
<dbReference type="Proteomes" id="UP000790709">
    <property type="component" value="Unassembled WGS sequence"/>
</dbReference>
<dbReference type="EMBL" id="MU267016">
    <property type="protein sequence ID" value="KAH7917553.1"/>
    <property type="molecule type" value="Genomic_DNA"/>
</dbReference>
<sequence length="91" mass="10177">MNSDSKTPVSPTRHNRYYFDDGSIVDNKLYKLYAIILCQKSQFFNTMLSLALSAASPQSEKSAEMLARMKATGQDGTDNNHPLIIPRDLHG</sequence>
<proteinExistence type="predicted"/>
<keyword evidence="2" id="KW-1185">Reference proteome</keyword>
<comment type="caution">
    <text evidence="1">The sequence shown here is derived from an EMBL/GenBank/DDBJ whole genome shotgun (WGS) entry which is preliminary data.</text>
</comment>